<accession>A0A8X6N3V4</accession>
<reference evidence="1" key="1">
    <citation type="submission" date="2020-08" db="EMBL/GenBank/DDBJ databases">
        <title>Multicomponent nature underlies the extraordinary mechanical properties of spider dragline silk.</title>
        <authorList>
            <person name="Kono N."/>
            <person name="Nakamura H."/>
            <person name="Mori M."/>
            <person name="Yoshida Y."/>
            <person name="Ohtoshi R."/>
            <person name="Malay A.D."/>
            <person name="Moran D.A.P."/>
            <person name="Tomita M."/>
            <person name="Numata K."/>
            <person name="Arakawa K."/>
        </authorList>
    </citation>
    <scope>NUCLEOTIDE SEQUENCE</scope>
</reference>
<organism evidence="1 2">
    <name type="scientific">Nephila pilipes</name>
    <name type="common">Giant wood spider</name>
    <name type="synonym">Nephila maculata</name>
    <dbReference type="NCBI Taxonomy" id="299642"/>
    <lineage>
        <taxon>Eukaryota</taxon>
        <taxon>Metazoa</taxon>
        <taxon>Ecdysozoa</taxon>
        <taxon>Arthropoda</taxon>
        <taxon>Chelicerata</taxon>
        <taxon>Arachnida</taxon>
        <taxon>Araneae</taxon>
        <taxon>Araneomorphae</taxon>
        <taxon>Entelegynae</taxon>
        <taxon>Araneoidea</taxon>
        <taxon>Nephilidae</taxon>
        <taxon>Nephila</taxon>
    </lineage>
</organism>
<name>A0A8X6N3V4_NEPPI</name>
<gene>
    <name evidence="1" type="ORF">NPIL_465321</name>
</gene>
<dbReference type="EMBL" id="BMAW01053743">
    <property type="protein sequence ID" value="GFS92707.1"/>
    <property type="molecule type" value="Genomic_DNA"/>
</dbReference>
<sequence length="85" mass="9631">MFLSSTIREPAFALSVWIQIRRQVLRVTDDRANDEIDLASEAGEDTSPQPGSLCAQITILIRQPLYVRKETTDTPTLKSDRSKRI</sequence>
<keyword evidence="2" id="KW-1185">Reference proteome</keyword>
<proteinExistence type="predicted"/>
<evidence type="ECO:0000313" key="2">
    <source>
        <dbReference type="Proteomes" id="UP000887013"/>
    </source>
</evidence>
<dbReference type="AlphaFoldDB" id="A0A8X6N3V4"/>
<evidence type="ECO:0000313" key="1">
    <source>
        <dbReference type="EMBL" id="GFS92707.1"/>
    </source>
</evidence>
<dbReference type="Proteomes" id="UP000887013">
    <property type="component" value="Unassembled WGS sequence"/>
</dbReference>
<protein>
    <submittedName>
        <fullName evidence="1">Uncharacterized protein</fullName>
    </submittedName>
</protein>
<comment type="caution">
    <text evidence="1">The sequence shown here is derived from an EMBL/GenBank/DDBJ whole genome shotgun (WGS) entry which is preliminary data.</text>
</comment>